<evidence type="ECO:0000313" key="2">
    <source>
        <dbReference type="Proteomes" id="UP000253472"/>
    </source>
</evidence>
<proteinExistence type="predicted"/>
<gene>
    <name evidence="1" type="ORF">Cantr_09712</name>
</gene>
<organism evidence="1 2">
    <name type="scientific">Candida viswanathii</name>
    <dbReference type="NCBI Taxonomy" id="5486"/>
    <lineage>
        <taxon>Eukaryota</taxon>
        <taxon>Fungi</taxon>
        <taxon>Dikarya</taxon>
        <taxon>Ascomycota</taxon>
        <taxon>Saccharomycotina</taxon>
        <taxon>Pichiomycetes</taxon>
        <taxon>Debaryomycetaceae</taxon>
        <taxon>Candida/Lodderomyces clade</taxon>
        <taxon>Candida</taxon>
    </lineage>
</organism>
<keyword evidence="2" id="KW-1185">Reference proteome</keyword>
<comment type="caution">
    <text evidence="1">The sequence shown here is derived from an EMBL/GenBank/DDBJ whole genome shotgun (WGS) entry which is preliminary data.</text>
</comment>
<sequence>MDVFASTHELAIQDFEFESIWAFNICKNQGCRVAGVSDHLAPLSRKNVFYDHVLGWIHRAILNDFDVS</sequence>
<accession>A0A367YBA3</accession>
<evidence type="ECO:0000313" key="1">
    <source>
        <dbReference type="EMBL" id="RCK63156.1"/>
    </source>
</evidence>
<dbReference type="AlphaFoldDB" id="A0A367YBA3"/>
<name>A0A367YBA3_9ASCO</name>
<dbReference type="EMBL" id="QLNQ01000024">
    <property type="protein sequence ID" value="RCK63156.1"/>
    <property type="molecule type" value="Genomic_DNA"/>
</dbReference>
<reference evidence="1 2" key="1">
    <citation type="submission" date="2018-06" db="EMBL/GenBank/DDBJ databases">
        <title>Whole genome sequencing of Candida tropicalis (genome annotated by CSBL at Korea University).</title>
        <authorList>
            <person name="Ahn J."/>
        </authorList>
    </citation>
    <scope>NUCLEOTIDE SEQUENCE [LARGE SCALE GENOMIC DNA]</scope>
    <source>
        <strain evidence="1 2">ATCC 20962</strain>
    </source>
</reference>
<protein>
    <submittedName>
        <fullName evidence="1">Uncharacterized protein</fullName>
    </submittedName>
</protein>
<dbReference type="Proteomes" id="UP000253472">
    <property type="component" value="Unassembled WGS sequence"/>
</dbReference>